<name>A0AA39VNN7_ACESA</name>
<evidence type="ECO:0000259" key="3">
    <source>
        <dbReference type="PROSITE" id="PS50157"/>
    </source>
</evidence>
<evidence type="ECO:0000313" key="5">
    <source>
        <dbReference type="Proteomes" id="UP001168877"/>
    </source>
</evidence>
<reference evidence="4" key="2">
    <citation type="submission" date="2023-06" db="EMBL/GenBank/DDBJ databases">
        <authorList>
            <person name="Swenson N.G."/>
            <person name="Wegrzyn J.L."/>
            <person name="Mcevoy S.L."/>
        </authorList>
    </citation>
    <scope>NUCLEOTIDE SEQUENCE</scope>
    <source>
        <strain evidence="4">NS2018</strain>
        <tissue evidence="4">Leaf</tissue>
    </source>
</reference>
<feature type="compositionally biased region" description="Low complexity" evidence="2">
    <location>
        <begin position="1"/>
        <end position="12"/>
    </location>
</feature>
<dbReference type="EMBL" id="JAUESC010000382">
    <property type="protein sequence ID" value="KAK0587305.1"/>
    <property type="molecule type" value="Genomic_DNA"/>
</dbReference>
<evidence type="ECO:0000256" key="1">
    <source>
        <dbReference type="PROSITE-ProRule" id="PRU00042"/>
    </source>
</evidence>
<proteinExistence type="predicted"/>
<evidence type="ECO:0000256" key="2">
    <source>
        <dbReference type="SAM" id="MobiDB-lite"/>
    </source>
</evidence>
<feature type="region of interest" description="Disordered" evidence="2">
    <location>
        <begin position="1"/>
        <end position="22"/>
    </location>
</feature>
<comment type="caution">
    <text evidence="4">The sequence shown here is derived from an EMBL/GenBank/DDBJ whole genome shotgun (WGS) entry which is preliminary data.</text>
</comment>
<dbReference type="Proteomes" id="UP001168877">
    <property type="component" value="Unassembled WGS sequence"/>
</dbReference>
<dbReference type="InterPro" id="IPR013087">
    <property type="entry name" value="Znf_C2H2_type"/>
</dbReference>
<gene>
    <name evidence="4" type="ORF">LWI29_020852</name>
</gene>
<accession>A0AA39VNN7</accession>
<reference evidence="4" key="1">
    <citation type="journal article" date="2022" name="Plant J.">
        <title>Strategies of tolerance reflected in two North American maple genomes.</title>
        <authorList>
            <person name="McEvoy S.L."/>
            <person name="Sezen U.U."/>
            <person name="Trouern-Trend A."/>
            <person name="McMahon S.M."/>
            <person name="Schaberg P.G."/>
            <person name="Yang J."/>
            <person name="Wegrzyn J.L."/>
            <person name="Swenson N.G."/>
        </authorList>
    </citation>
    <scope>NUCLEOTIDE SEQUENCE</scope>
    <source>
        <strain evidence="4">NS2018</strain>
    </source>
</reference>
<dbReference type="PROSITE" id="PS50157">
    <property type="entry name" value="ZINC_FINGER_C2H2_2"/>
    <property type="match status" value="1"/>
</dbReference>
<keyword evidence="5" id="KW-1185">Reference proteome</keyword>
<keyword evidence="1" id="KW-0862">Zinc</keyword>
<dbReference type="AlphaFoldDB" id="A0AA39VNN7"/>
<sequence length="157" mass="17216">MESESDNGSSGDEVYKDIPVSEEVGSDDKDRLCVKVGVIDGVQSANGGHQVVHNGAHFLLHNQKNYRECHIVCNPCNNVFHYANQLEEHVQPIHIGSGSDYSSSEDEVFPGDEGDNDVIFGSDDDEDIPEAGSIRMNQVSKPASSMEFILLVSFIFQ</sequence>
<organism evidence="4 5">
    <name type="scientific">Acer saccharum</name>
    <name type="common">Sugar maple</name>
    <dbReference type="NCBI Taxonomy" id="4024"/>
    <lineage>
        <taxon>Eukaryota</taxon>
        <taxon>Viridiplantae</taxon>
        <taxon>Streptophyta</taxon>
        <taxon>Embryophyta</taxon>
        <taxon>Tracheophyta</taxon>
        <taxon>Spermatophyta</taxon>
        <taxon>Magnoliopsida</taxon>
        <taxon>eudicotyledons</taxon>
        <taxon>Gunneridae</taxon>
        <taxon>Pentapetalae</taxon>
        <taxon>rosids</taxon>
        <taxon>malvids</taxon>
        <taxon>Sapindales</taxon>
        <taxon>Sapindaceae</taxon>
        <taxon>Hippocastanoideae</taxon>
        <taxon>Acereae</taxon>
        <taxon>Acer</taxon>
    </lineage>
</organism>
<dbReference type="GO" id="GO:0008270">
    <property type="term" value="F:zinc ion binding"/>
    <property type="evidence" value="ECO:0007669"/>
    <property type="project" value="UniProtKB-KW"/>
</dbReference>
<keyword evidence="1" id="KW-0479">Metal-binding</keyword>
<feature type="domain" description="C2H2-type" evidence="3">
    <location>
        <begin position="71"/>
        <end position="99"/>
    </location>
</feature>
<protein>
    <recommendedName>
        <fullName evidence="3">C2H2-type domain-containing protein</fullName>
    </recommendedName>
</protein>
<dbReference type="PROSITE" id="PS00028">
    <property type="entry name" value="ZINC_FINGER_C2H2_1"/>
    <property type="match status" value="1"/>
</dbReference>
<evidence type="ECO:0000313" key="4">
    <source>
        <dbReference type="EMBL" id="KAK0587305.1"/>
    </source>
</evidence>
<keyword evidence="1" id="KW-0863">Zinc-finger</keyword>